<keyword evidence="2" id="KW-0808">Transferase</keyword>
<dbReference type="OrthoDB" id="250531at2"/>
<dbReference type="RefSeq" id="WP_085101159.1">
    <property type="nucleotide sequence ID" value="NZ_FWZU01000002.1"/>
</dbReference>
<reference evidence="9" key="1">
    <citation type="submission" date="2017-04" db="EMBL/GenBank/DDBJ databases">
        <authorList>
            <person name="Varghese N."/>
            <person name="Submissions S."/>
        </authorList>
    </citation>
    <scope>NUCLEOTIDE SEQUENCE [LARGE SCALE GENOMIC DNA]</scope>
    <source>
        <strain evidence="9">K3S</strain>
    </source>
</reference>
<dbReference type="GO" id="GO:0004335">
    <property type="term" value="F:galactokinase activity"/>
    <property type="evidence" value="ECO:0007669"/>
    <property type="project" value="InterPro"/>
</dbReference>
<dbReference type="InterPro" id="IPR006203">
    <property type="entry name" value="GHMP_knse_ATP-bd_CS"/>
</dbReference>
<proteinExistence type="inferred from homology"/>
<evidence type="ECO:0000256" key="3">
    <source>
        <dbReference type="ARBA" id="ARBA00022741"/>
    </source>
</evidence>
<comment type="similarity">
    <text evidence="1">Belongs to the GHMP kinase family. GalK subfamily.</text>
</comment>
<keyword evidence="4 8" id="KW-0418">Kinase</keyword>
<dbReference type="AlphaFoldDB" id="A0A1X7D6N7"/>
<dbReference type="InterPro" id="IPR019539">
    <property type="entry name" value="GalKase_N"/>
</dbReference>
<dbReference type="Pfam" id="PF10509">
    <property type="entry name" value="GalKase_gal_bdg"/>
    <property type="match status" value="1"/>
</dbReference>
<protein>
    <submittedName>
        <fullName evidence="8">Galactokinase</fullName>
    </submittedName>
</protein>
<keyword evidence="3" id="KW-0547">Nucleotide-binding</keyword>
<name>A0A1X7D6N7_9BACT</name>
<accession>A0A1X7D6N7</accession>
<dbReference type="Pfam" id="PF00288">
    <property type="entry name" value="GHMP_kinases_N"/>
    <property type="match status" value="1"/>
</dbReference>
<dbReference type="InterPro" id="IPR006204">
    <property type="entry name" value="GHMP_kinase_N_dom"/>
</dbReference>
<dbReference type="GO" id="GO:0005524">
    <property type="term" value="F:ATP binding"/>
    <property type="evidence" value="ECO:0007669"/>
    <property type="project" value="UniProtKB-KW"/>
</dbReference>
<dbReference type="PRINTS" id="PR00959">
    <property type="entry name" value="MEVGALKINASE"/>
</dbReference>
<evidence type="ECO:0000259" key="6">
    <source>
        <dbReference type="Pfam" id="PF00288"/>
    </source>
</evidence>
<feature type="domain" description="Galactokinase N-terminal" evidence="7">
    <location>
        <begin position="45"/>
        <end position="90"/>
    </location>
</feature>
<dbReference type="SUPFAM" id="SSF55060">
    <property type="entry name" value="GHMP Kinase, C-terminal domain"/>
    <property type="match status" value="1"/>
</dbReference>
<dbReference type="InterPro" id="IPR036554">
    <property type="entry name" value="GHMP_kinase_C_sf"/>
</dbReference>
<dbReference type="Gene3D" id="3.30.230.10">
    <property type="match status" value="1"/>
</dbReference>
<dbReference type="STRING" id="1519643.SAMN06295933_1714"/>
<dbReference type="SUPFAM" id="SSF54211">
    <property type="entry name" value="Ribosomal protein S5 domain 2-like"/>
    <property type="match status" value="1"/>
</dbReference>
<dbReference type="PANTHER" id="PTHR10457:SF7">
    <property type="entry name" value="GALACTOKINASE-RELATED"/>
    <property type="match status" value="1"/>
</dbReference>
<dbReference type="EMBL" id="FWZU01000002">
    <property type="protein sequence ID" value="SMF09674.1"/>
    <property type="molecule type" value="Genomic_DNA"/>
</dbReference>
<dbReference type="PANTHER" id="PTHR10457">
    <property type="entry name" value="MEVALONATE KINASE/GALACTOKINASE"/>
    <property type="match status" value="1"/>
</dbReference>
<dbReference type="InterPro" id="IPR020568">
    <property type="entry name" value="Ribosomal_Su5_D2-typ_SF"/>
</dbReference>
<dbReference type="Gene3D" id="3.30.70.890">
    <property type="entry name" value="GHMP kinase, C-terminal domain"/>
    <property type="match status" value="1"/>
</dbReference>
<evidence type="ECO:0000256" key="5">
    <source>
        <dbReference type="ARBA" id="ARBA00022840"/>
    </source>
</evidence>
<dbReference type="PROSITE" id="PS00627">
    <property type="entry name" value="GHMP_KINASES_ATP"/>
    <property type="match status" value="1"/>
</dbReference>
<dbReference type="Proteomes" id="UP000192906">
    <property type="component" value="Unassembled WGS sequence"/>
</dbReference>
<evidence type="ECO:0000259" key="7">
    <source>
        <dbReference type="Pfam" id="PF10509"/>
    </source>
</evidence>
<sequence length="448" mass="48572">MFTREAYQIYLDSGGFDQDFCAMHSSSRLDESRRRLTKLLNWMEESFPSELLGIASAPGRTELGGNHTDHNHGRVLAAAINLDCLAAFSKAHGANSQVVTILSENFEKPIIVDLSDTSPRPEEEGTSEAIVRGVADGFRRAGFKASGFNGCVTSTIPAGSGLSSSAAFEVLIGRIFNYLFNDKKVSALDIARIARRSENLHFAKPCGFMDQTASSFEGILKIDFNDPENPVVEQITPGFSCGETPSTGFYGTGYRLCVVNTGGSHADLTSEYASIPYEMLQAAKCFGRSEARGISMSEVLESMGMLREKAGDRAALRLMHFIGEDERAVQQAEALSGGDMVEFLRLVADSGKSSCRLLQNCYNTHNPAEQPIPTALILTEYLLGSKGVGRVHGGGFAGTIQVYAQDSCFDEYKTAMEKVFGAGSVIELVVRQPGLDFLNISKNGREVR</sequence>
<dbReference type="GO" id="GO:0006012">
    <property type="term" value="P:galactose metabolic process"/>
    <property type="evidence" value="ECO:0007669"/>
    <property type="project" value="InterPro"/>
</dbReference>
<dbReference type="InterPro" id="IPR014721">
    <property type="entry name" value="Ribsml_uS5_D2-typ_fold_subgr"/>
</dbReference>
<evidence type="ECO:0000256" key="2">
    <source>
        <dbReference type="ARBA" id="ARBA00022679"/>
    </source>
</evidence>
<dbReference type="PIRSF" id="PIRSF000530">
    <property type="entry name" value="Galactokinase"/>
    <property type="match status" value="1"/>
</dbReference>
<evidence type="ECO:0000256" key="1">
    <source>
        <dbReference type="ARBA" id="ARBA00006566"/>
    </source>
</evidence>
<feature type="domain" description="GHMP kinase N-terminal" evidence="6">
    <location>
        <begin position="131"/>
        <end position="218"/>
    </location>
</feature>
<evidence type="ECO:0000256" key="4">
    <source>
        <dbReference type="ARBA" id="ARBA00022777"/>
    </source>
</evidence>
<evidence type="ECO:0000313" key="9">
    <source>
        <dbReference type="Proteomes" id="UP000192906"/>
    </source>
</evidence>
<dbReference type="InterPro" id="IPR006206">
    <property type="entry name" value="Mevalonate/galactokinase"/>
</dbReference>
<gene>
    <name evidence="8" type="ORF">SAMN06295933_1714</name>
</gene>
<dbReference type="PRINTS" id="PR00473">
    <property type="entry name" value="GALCTOKINASE"/>
</dbReference>
<keyword evidence="9" id="KW-1185">Reference proteome</keyword>
<evidence type="ECO:0000313" key="8">
    <source>
        <dbReference type="EMBL" id="SMF09674.1"/>
    </source>
</evidence>
<keyword evidence="5" id="KW-0067">ATP-binding</keyword>
<dbReference type="InterPro" id="IPR000705">
    <property type="entry name" value="Galactokinase"/>
</dbReference>
<dbReference type="GO" id="GO:0005829">
    <property type="term" value="C:cytosol"/>
    <property type="evidence" value="ECO:0007669"/>
    <property type="project" value="TreeGrafter"/>
</dbReference>
<organism evidence="8 9">
    <name type="scientific">Desulfovibrio gilichinskyi</name>
    <dbReference type="NCBI Taxonomy" id="1519643"/>
    <lineage>
        <taxon>Bacteria</taxon>
        <taxon>Pseudomonadati</taxon>
        <taxon>Thermodesulfobacteriota</taxon>
        <taxon>Desulfovibrionia</taxon>
        <taxon>Desulfovibrionales</taxon>
        <taxon>Desulfovibrionaceae</taxon>
        <taxon>Desulfovibrio</taxon>
    </lineage>
</organism>